<keyword evidence="4" id="KW-1000">Mitochondrion outer membrane</keyword>
<proteinExistence type="inferred from homology"/>
<sequence>CTLDVVRVLCLASLLAILLVHSGRATLTSKISDEEAGQVLSEACSSQLKSVEKLSHLQTFLEAYSLWLVRGFTLAGLTQLDSATRLKCLHKEMNALTSLSEIVNREHDVCAGSSVELLINYERTFVTRKPQSAMYRACTTLGASNADKEQRSQWPSWATKSKLVGPFFRGYVHAAHAVCRNNMLAHLQQVHQQQLVSEQHFHNIEQLAEQAYAHAHGSPLKLMSSFNVPSCVDDIVWPATVAHISVSRKSGKRVSVDKINRSIEKLISAAVNNNNRNNTNYYEHDNDNDNTKPRENSVSNKQRATVSKHSKKELKSDRVLRKLVRYIQSIDCLALANLKKACEQTFAPYYDNAIISVVRLAQLDARINNNNNKPSSKAHDDNESQQLIGKCLRVAQFCSAISVMCSSTSSSSSSQAARVNEHVFLDNIIDPDLIHKHQLIQRQGSIDSAVENSPQVKVESGAEAEAGALAEKRTDSPWPWNPAASIHHGLLAIHNHSDSNSSGSGSTNESNSGIADDHRQPHSQQEQQQHQQRQQQQQRITTTIERFKNRPQQQISANSSNSIYSNASASEQVQVHEWLRSIGMSCYIDAFERHAWASSLTLLVRQLTLADLTAMGIANSTHQKRIMQALATLRSTTSIGSLEQVDHHLTMIRFNLMVEQNEDTVIDKQMYKSMHGQIVLRNMSYFRGARKLIVGAGVASFAGCAGLAMHMLIGPDTNRVAQASVVKNHLFDAITRTANETSSSNVSPGQQWDFDWDKRDPSSLVKPLQHPFPSEEELKKQSDKLEQVRSHATRHLILVRHGQYNLKGASDEERKLTILGKEQAEFTGVRLKELALPYTRIIQSSMTRARETASIISKHLPDLPVQSCDFLREGAPIQPVPESPNWKPEKKFFEDGARIEAAFRRYFHRAEPDQKEDSYEILACHANVIRYFICRALQFPPEAWLRFSLHNCSITWIAIRPSGRVVVYSVGDIGHMPPTKLTTT</sequence>
<dbReference type="PANTHER" id="PTHR20935:SF0">
    <property type="entry name" value="SERINE_THREONINE-PROTEIN PHOSPHATASE PGAM5, MITOCHONDRIAL"/>
    <property type="match status" value="1"/>
</dbReference>
<dbReference type="SUPFAM" id="SSF53254">
    <property type="entry name" value="Phosphoglycerate mutase-like"/>
    <property type="match status" value="1"/>
</dbReference>
<dbReference type="Gene3D" id="3.40.50.1240">
    <property type="entry name" value="Phosphoglycerate mutase-like"/>
    <property type="match status" value="1"/>
</dbReference>
<keyword evidence="4" id="KW-0496">Mitochondrion</keyword>
<evidence type="ECO:0000256" key="7">
    <source>
        <dbReference type="ARBA" id="ARBA00038605"/>
    </source>
</evidence>
<organism evidence="16 17">
    <name type="scientific">Fragariocoptes setiger</name>
    <dbReference type="NCBI Taxonomy" id="1670756"/>
    <lineage>
        <taxon>Eukaryota</taxon>
        <taxon>Metazoa</taxon>
        <taxon>Ecdysozoa</taxon>
        <taxon>Arthropoda</taxon>
        <taxon>Chelicerata</taxon>
        <taxon>Arachnida</taxon>
        <taxon>Acari</taxon>
        <taxon>Acariformes</taxon>
        <taxon>Trombidiformes</taxon>
        <taxon>Prostigmata</taxon>
        <taxon>Eupodina</taxon>
        <taxon>Eriophyoidea</taxon>
        <taxon>Phytoptidae</taxon>
        <taxon>Fragariocoptes</taxon>
    </lineage>
</organism>
<keyword evidence="5" id="KW-0378">Hydrolase</keyword>
<comment type="function">
    <text evidence="6">Displays phosphatase activity for serine/threonine residues, and dephosphorylates and activates Pk92B kinase. Has apparently no phosphoglycerate mutase activity.</text>
</comment>
<feature type="compositionally biased region" description="Low complexity" evidence="13">
    <location>
        <begin position="522"/>
        <end position="539"/>
    </location>
</feature>
<comment type="catalytic activity">
    <reaction evidence="12">
        <text>O-phospho-L-threonyl-[protein] + H2O = L-threonyl-[protein] + phosphate</text>
        <dbReference type="Rhea" id="RHEA:47004"/>
        <dbReference type="Rhea" id="RHEA-COMP:11060"/>
        <dbReference type="Rhea" id="RHEA-COMP:11605"/>
        <dbReference type="ChEBI" id="CHEBI:15377"/>
        <dbReference type="ChEBI" id="CHEBI:30013"/>
        <dbReference type="ChEBI" id="CHEBI:43474"/>
        <dbReference type="ChEBI" id="CHEBI:61977"/>
        <dbReference type="EC" id="3.1.3.16"/>
    </reaction>
</comment>
<keyword evidence="14" id="KW-0732">Signal</keyword>
<feature type="compositionally biased region" description="Basic and acidic residues" evidence="13">
    <location>
        <begin position="282"/>
        <end position="295"/>
    </location>
</feature>
<evidence type="ECO:0000256" key="8">
    <source>
        <dbReference type="ARBA" id="ARBA00039765"/>
    </source>
</evidence>
<dbReference type="SUPFAM" id="SSF47769">
    <property type="entry name" value="SAM/Pointed domain"/>
    <property type="match status" value="1"/>
</dbReference>
<dbReference type="InterPro" id="IPR029033">
    <property type="entry name" value="His_PPase_superfam"/>
</dbReference>
<evidence type="ECO:0000313" key="16">
    <source>
        <dbReference type="EMBL" id="KAG9509090.1"/>
    </source>
</evidence>
<protein>
    <recommendedName>
        <fullName evidence="8">Serine/threonine-protein phosphatase PGAM5, mitochondrial</fullName>
        <ecNumber evidence="3">3.1.3.16</ecNumber>
    </recommendedName>
    <alternativeName>
        <fullName evidence="10">Phosphoglycerate mutase family member 5 homolog</fullName>
    </alternativeName>
    <alternativeName>
        <fullName evidence="9">Serine/threonine-protein phosphatase Pgam5, mitochondrial</fullName>
    </alternativeName>
</protein>
<comment type="similarity">
    <text evidence="2">Belongs to the phosphoglycerate mutase family. BPG-dependent PGAM subfamily.</text>
</comment>
<gene>
    <name evidence="16" type="primary">pgam5</name>
    <name evidence="16" type="ORF">GZH46_02401</name>
</gene>
<dbReference type="InterPro" id="IPR051021">
    <property type="entry name" value="Mito_Ser/Thr_phosphatase"/>
</dbReference>
<evidence type="ECO:0000256" key="5">
    <source>
        <dbReference type="ARBA" id="ARBA00022801"/>
    </source>
</evidence>
<dbReference type="PROSITE" id="PS50105">
    <property type="entry name" value="SAM_DOMAIN"/>
    <property type="match status" value="1"/>
</dbReference>
<reference evidence="16 17" key="1">
    <citation type="submission" date="2020-10" db="EMBL/GenBank/DDBJ databases">
        <authorList>
            <person name="Klimov P.B."/>
            <person name="Dyachkov S.M."/>
            <person name="Chetverikov P.E."/>
        </authorList>
    </citation>
    <scope>NUCLEOTIDE SEQUENCE [LARGE SCALE GENOMIC DNA]</scope>
    <source>
        <strain evidence="16">BMOC 18-1129-001#AD2665</strain>
        <tissue evidence="16">Entire mites</tissue>
    </source>
</reference>
<feature type="compositionally biased region" description="Polar residues" evidence="13">
    <location>
        <begin position="296"/>
        <end position="305"/>
    </location>
</feature>
<feature type="domain" description="SAM" evidence="15">
    <location>
        <begin position="574"/>
        <end position="636"/>
    </location>
</feature>
<evidence type="ECO:0000259" key="15">
    <source>
        <dbReference type="PROSITE" id="PS50105"/>
    </source>
</evidence>
<dbReference type="EC" id="3.1.3.16" evidence="3"/>
<dbReference type="SMART" id="SM00855">
    <property type="entry name" value="PGAM"/>
    <property type="match status" value="1"/>
</dbReference>
<dbReference type="SMART" id="SM00454">
    <property type="entry name" value="SAM"/>
    <property type="match status" value="1"/>
</dbReference>
<evidence type="ECO:0000256" key="1">
    <source>
        <dbReference type="ARBA" id="ARBA00004294"/>
    </source>
</evidence>
<dbReference type="InterPro" id="IPR013761">
    <property type="entry name" value="SAM/pointed_sf"/>
</dbReference>
<dbReference type="PANTHER" id="PTHR20935">
    <property type="entry name" value="PHOSPHOGLYCERATE MUTASE-RELATED"/>
    <property type="match status" value="1"/>
</dbReference>
<dbReference type="Proteomes" id="UP000825002">
    <property type="component" value="Unassembled WGS sequence"/>
</dbReference>
<feature type="compositionally biased region" description="Low complexity" evidence="13">
    <location>
        <begin position="459"/>
        <end position="469"/>
    </location>
</feature>
<dbReference type="Gene3D" id="1.10.150.50">
    <property type="entry name" value="Transcription Factor, Ets-1"/>
    <property type="match status" value="1"/>
</dbReference>
<evidence type="ECO:0000256" key="4">
    <source>
        <dbReference type="ARBA" id="ARBA00022787"/>
    </source>
</evidence>
<name>A0ABQ7S6P5_9ACAR</name>
<comment type="subunit">
    <text evidence="7">Interacts with Pk92B/ASK1.</text>
</comment>
<comment type="caution">
    <text evidence="16">The sequence shown here is derived from an EMBL/GenBank/DDBJ whole genome shotgun (WGS) entry which is preliminary data.</text>
</comment>
<dbReference type="InterPro" id="IPR013078">
    <property type="entry name" value="His_Pase_superF_clade-1"/>
</dbReference>
<feature type="chain" id="PRO_5045985866" description="Serine/threonine-protein phosphatase PGAM5, mitochondrial" evidence="14">
    <location>
        <begin position="26"/>
        <end position="984"/>
    </location>
</feature>
<evidence type="ECO:0000256" key="3">
    <source>
        <dbReference type="ARBA" id="ARBA00013081"/>
    </source>
</evidence>
<evidence type="ECO:0000256" key="13">
    <source>
        <dbReference type="SAM" id="MobiDB-lite"/>
    </source>
</evidence>
<dbReference type="Pfam" id="PF00300">
    <property type="entry name" value="His_Phos_1"/>
    <property type="match status" value="1"/>
</dbReference>
<accession>A0ABQ7S6P5</accession>
<evidence type="ECO:0000256" key="12">
    <source>
        <dbReference type="ARBA" id="ARBA00048336"/>
    </source>
</evidence>
<evidence type="ECO:0000256" key="6">
    <source>
        <dbReference type="ARBA" id="ARBA00037234"/>
    </source>
</evidence>
<feature type="region of interest" description="Disordered" evidence="13">
    <location>
        <begin position="274"/>
        <end position="312"/>
    </location>
</feature>
<dbReference type="CDD" id="cd07067">
    <property type="entry name" value="HP_PGM_like"/>
    <property type="match status" value="1"/>
</dbReference>
<feature type="signal peptide" evidence="14">
    <location>
        <begin position="1"/>
        <end position="25"/>
    </location>
</feature>
<dbReference type="Pfam" id="PF07647">
    <property type="entry name" value="SAM_2"/>
    <property type="match status" value="1"/>
</dbReference>
<keyword evidence="4" id="KW-0472">Membrane</keyword>
<dbReference type="InterPro" id="IPR001660">
    <property type="entry name" value="SAM"/>
</dbReference>
<feature type="compositionally biased region" description="Low complexity" evidence="13">
    <location>
        <begin position="498"/>
        <end position="513"/>
    </location>
</feature>
<keyword evidence="17" id="KW-1185">Reference proteome</keyword>
<evidence type="ECO:0000256" key="10">
    <source>
        <dbReference type="ARBA" id="ARBA00042520"/>
    </source>
</evidence>
<evidence type="ECO:0000256" key="11">
    <source>
        <dbReference type="ARBA" id="ARBA00047761"/>
    </source>
</evidence>
<evidence type="ECO:0000256" key="9">
    <source>
        <dbReference type="ARBA" id="ARBA00040722"/>
    </source>
</evidence>
<dbReference type="EMBL" id="JAIFTH010000680">
    <property type="protein sequence ID" value="KAG9509090.1"/>
    <property type="molecule type" value="Genomic_DNA"/>
</dbReference>
<feature type="region of interest" description="Disordered" evidence="13">
    <location>
        <begin position="452"/>
        <end position="481"/>
    </location>
</feature>
<evidence type="ECO:0000313" key="17">
    <source>
        <dbReference type="Proteomes" id="UP000825002"/>
    </source>
</evidence>
<evidence type="ECO:0000256" key="14">
    <source>
        <dbReference type="SAM" id="SignalP"/>
    </source>
</evidence>
<evidence type="ECO:0000256" key="2">
    <source>
        <dbReference type="ARBA" id="ARBA00006717"/>
    </source>
</evidence>
<feature type="region of interest" description="Disordered" evidence="13">
    <location>
        <begin position="494"/>
        <end position="539"/>
    </location>
</feature>
<comment type="subcellular location">
    <subcellularLocation>
        <location evidence="1">Mitochondrion outer membrane</location>
    </subcellularLocation>
</comment>
<feature type="non-terminal residue" evidence="16">
    <location>
        <position position="1"/>
    </location>
</feature>
<comment type="catalytic activity">
    <reaction evidence="11">
        <text>O-phospho-L-seryl-[protein] + H2O = L-seryl-[protein] + phosphate</text>
        <dbReference type="Rhea" id="RHEA:20629"/>
        <dbReference type="Rhea" id="RHEA-COMP:9863"/>
        <dbReference type="Rhea" id="RHEA-COMP:11604"/>
        <dbReference type="ChEBI" id="CHEBI:15377"/>
        <dbReference type="ChEBI" id="CHEBI:29999"/>
        <dbReference type="ChEBI" id="CHEBI:43474"/>
        <dbReference type="ChEBI" id="CHEBI:83421"/>
        <dbReference type="EC" id="3.1.3.16"/>
    </reaction>
</comment>